<dbReference type="Proteomes" id="UP000596660">
    <property type="component" value="Unplaced"/>
</dbReference>
<sequence>MADELADNYANLTLNSEETDVVDVGDIDHPEQDSRVSLTLVGKLYTDRPGQEDNNNLGMLEGTRRQEVGIVEGMCEEILGDKSRVREEKTVEEGLTEGGSVHINTMCAVGARDFAPISEGGVSGLGQTNKEESVSLGRGNVINSVEWRDPVGQEILHSNSSADDTDSLPLSFALGIHHNKDPTKCAKGGERRVKVRCTRGEGGARGNLPNVEGSSLEGEWRQDKRKFLEDMEVDGQDVEEEFMAKKRSKFDYSQDTQYLAYEVAELEREAECRFPYGNKIDARRLEGIRNKCGFSDGLCISSVGLSGGLGFWWRDVNANVVSFFSNHIVVDLLDCNNVVSWRAVGIYGWLERENKHKTWALIKDIHQNTSCLILYFGDFNEVLFENEKCGGNARSERCMNDFREVLDHTGTRDLGYTGNAFTWQRGNSDPTIIRERLDRFIACDRWCELFPHRVVQHFPIYLSRSDHAPILLHVGERVEKRRRQRIFWFETHLLSRPECEEIVKGAWESNVGDQAHIKLATCIGELKKWASCTFGSIKKKISQVEEKLRVAQQGVMDGVVINQCKSLSTELDELLLMEESYWFSRARATEFRDGDKNTPYFHHKATARKAKTPLWA</sequence>
<keyword evidence="2" id="KW-1185">Reference proteome</keyword>
<dbReference type="PANTHER" id="PTHR33710">
    <property type="entry name" value="BNAC02G09200D PROTEIN"/>
    <property type="match status" value="1"/>
</dbReference>
<dbReference type="Gramene" id="AUR62031650-RA">
    <property type="protein sequence ID" value="AUR62031650-RA:cds"/>
    <property type="gene ID" value="AUR62031650"/>
</dbReference>
<dbReference type="EnsemblPlants" id="AUR62031650-RA">
    <property type="protein sequence ID" value="AUR62031650-RA:cds"/>
    <property type="gene ID" value="AUR62031650"/>
</dbReference>
<organism evidence="1 2">
    <name type="scientific">Chenopodium quinoa</name>
    <name type="common">Quinoa</name>
    <dbReference type="NCBI Taxonomy" id="63459"/>
    <lineage>
        <taxon>Eukaryota</taxon>
        <taxon>Viridiplantae</taxon>
        <taxon>Streptophyta</taxon>
        <taxon>Embryophyta</taxon>
        <taxon>Tracheophyta</taxon>
        <taxon>Spermatophyta</taxon>
        <taxon>Magnoliopsida</taxon>
        <taxon>eudicotyledons</taxon>
        <taxon>Gunneridae</taxon>
        <taxon>Pentapetalae</taxon>
        <taxon>Caryophyllales</taxon>
        <taxon>Chenopodiaceae</taxon>
        <taxon>Chenopodioideae</taxon>
        <taxon>Atripliceae</taxon>
        <taxon>Chenopodium</taxon>
    </lineage>
</organism>
<protein>
    <submittedName>
        <fullName evidence="1">Uncharacterized protein</fullName>
    </submittedName>
</protein>
<dbReference type="SUPFAM" id="SSF56219">
    <property type="entry name" value="DNase I-like"/>
    <property type="match status" value="1"/>
</dbReference>
<proteinExistence type="predicted"/>
<accession>A0A803ML38</accession>
<dbReference type="AlphaFoldDB" id="A0A803ML38"/>
<reference evidence="1" key="2">
    <citation type="submission" date="2021-03" db="UniProtKB">
        <authorList>
            <consortium name="EnsemblPlants"/>
        </authorList>
    </citation>
    <scope>IDENTIFICATION</scope>
</reference>
<evidence type="ECO:0000313" key="1">
    <source>
        <dbReference type="EnsemblPlants" id="AUR62031650-RA:cds"/>
    </source>
</evidence>
<dbReference type="InterPro" id="IPR036691">
    <property type="entry name" value="Endo/exonu/phosph_ase_sf"/>
</dbReference>
<evidence type="ECO:0000313" key="2">
    <source>
        <dbReference type="Proteomes" id="UP000596660"/>
    </source>
</evidence>
<name>A0A803ML38_CHEQI</name>
<dbReference type="PANTHER" id="PTHR33710:SF62">
    <property type="entry name" value="DUF4283 DOMAIN PROTEIN"/>
    <property type="match status" value="1"/>
</dbReference>
<dbReference type="Gene3D" id="3.60.10.10">
    <property type="entry name" value="Endonuclease/exonuclease/phosphatase"/>
    <property type="match status" value="1"/>
</dbReference>
<reference evidence="1" key="1">
    <citation type="journal article" date="2017" name="Nature">
        <title>The genome of Chenopodium quinoa.</title>
        <authorList>
            <person name="Jarvis D.E."/>
            <person name="Ho Y.S."/>
            <person name="Lightfoot D.J."/>
            <person name="Schmoeckel S.M."/>
            <person name="Li B."/>
            <person name="Borm T.J.A."/>
            <person name="Ohyanagi H."/>
            <person name="Mineta K."/>
            <person name="Michell C.T."/>
            <person name="Saber N."/>
            <person name="Kharbatia N.M."/>
            <person name="Rupper R.R."/>
            <person name="Sharp A.R."/>
            <person name="Dally N."/>
            <person name="Boughton B.A."/>
            <person name="Woo Y.H."/>
            <person name="Gao G."/>
            <person name="Schijlen E.G.W.M."/>
            <person name="Guo X."/>
            <person name="Momin A.A."/>
            <person name="Negrao S."/>
            <person name="Al-Babili S."/>
            <person name="Gehring C."/>
            <person name="Roessner U."/>
            <person name="Jung C."/>
            <person name="Murphy K."/>
            <person name="Arold S.T."/>
            <person name="Gojobori T."/>
            <person name="van der Linden C.G."/>
            <person name="van Loo E.N."/>
            <person name="Jellen E.N."/>
            <person name="Maughan P.J."/>
            <person name="Tester M."/>
        </authorList>
    </citation>
    <scope>NUCLEOTIDE SEQUENCE [LARGE SCALE GENOMIC DNA]</scope>
    <source>
        <strain evidence="1">cv. PI 614886</strain>
    </source>
</reference>